<dbReference type="RefSeq" id="WP_262685344.1">
    <property type="nucleotide sequence ID" value="NZ_JAOQIO010000077.1"/>
</dbReference>
<evidence type="ECO:0000313" key="2">
    <source>
        <dbReference type="Proteomes" id="UP001652445"/>
    </source>
</evidence>
<keyword evidence="2" id="KW-1185">Reference proteome</keyword>
<protein>
    <submittedName>
        <fullName evidence="1">DUF3383 domain-containing protein</fullName>
    </submittedName>
</protein>
<reference evidence="1 2" key="1">
    <citation type="submission" date="2022-09" db="EMBL/GenBank/DDBJ databases">
        <authorList>
            <person name="Han X.L."/>
            <person name="Wang Q."/>
            <person name="Lu T."/>
        </authorList>
    </citation>
    <scope>NUCLEOTIDE SEQUENCE [LARGE SCALE GENOMIC DNA]</scope>
    <source>
        <strain evidence="1 2">WQ 127069</strain>
    </source>
</reference>
<evidence type="ECO:0000313" key="1">
    <source>
        <dbReference type="EMBL" id="MCU6794143.1"/>
    </source>
</evidence>
<organism evidence="1 2">
    <name type="scientific">Paenibacillus baimaensis</name>
    <dbReference type="NCBI Taxonomy" id="2982185"/>
    <lineage>
        <taxon>Bacteria</taxon>
        <taxon>Bacillati</taxon>
        <taxon>Bacillota</taxon>
        <taxon>Bacilli</taxon>
        <taxon>Bacillales</taxon>
        <taxon>Paenibacillaceae</taxon>
        <taxon>Paenibacillus</taxon>
    </lineage>
</organism>
<dbReference type="Pfam" id="PF11863">
    <property type="entry name" value="DUF3383"/>
    <property type="match status" value="1"/>
</dbReference>
<sequence>MVNSKKDVTVVIDIQKPVGRLGFGKVLILGAKAGGSEYKEYTDLAGVKADFIETTEEYKAAQAIFAQGDQAPSVIAITCHNSTTGESEETLVQRLQAVLDKDWYFLISTSAAKVDVLAVADEIEADGTHQFFTRSSSLTDLAAIKAKNYTRTTVLYHTTINNYPEAAWVGAAGSAPVGSITWKFKKLNGIQPLELSSSELLAIHNLGANAYISKAGDAVTTEGRVVDAEYIDIIHARDYVKFSIEYGVQKLLNSTPKVPYTTAGIAQIEGVVKTVLQRAHNQGIIASDEDGLGLYGTTFKSRDEVDPADRAARSYNDGSFYFELAGAVHDATIHGVIQF</sequence>
<comment type="caution">
    <text evidence="1">The sequence shown here is derived from an EMBL/GenBank/DDBJ whole genome shotgun (WGS) entry which is preliminary data.</text>
</comment>
<dbReference type="EMBL" id="JAOQIO010000077">
    <property type="protein sequence ID" value="MCU6794143.1"/>
    <property type="molecule type" value="Genomic_DNA"/>
</dbReference>
<name>A0ABT2UHN0_9BACL</name>
<gene>
    <name evidence="1" type="ORF">OB236_18730</name>
</gene>
<dbReference type="Proteomes" id="UP001652445">
    <property type="component" value="Unassembled WGS sequence"/>
</dbReference>
<accession>A0ABT2UHN0</accession>
<dbReference type="InterPro" id="IPR021808">
    <property type="entry name" value="DUF3383"/>
</dbReference>
<proteinExistence type="predicted"/>